<keyword evidence="1" id="KW-1133">Transmembrane helix</keyword>
<dbReference type="HOGENOM" id="CLU_3106691_0_0_1"/>
<keyword evidence="1" id="KW-0472">Membrane</keyword>
<accession>A0A067QNI1</accession>
<organism evidence="2 3">
    <name type="scientific">Jaapia argillacea MUCL 33604</name>
    <dbReference type="NCBI Taxonomy" id="933084"/>
    <lineage>
        <taxon>Eukaryota</taxon>
        <taxon>Fungi</taxon>
        <taxon>Dikarya</taxon>
        <taxon>Basidiomycota</taxon>
        <taxon>Agaricomycotina</taxon>
        <taxon>Agaricomycetes</taxon>
        <taxon>Agaricomycetidae</taxon>
        <taxon>Jaapiales</taxon>
        <taxon>Jaapiaceae</taxon>
        <taxon>Jaapia</taxon>
    </lineage>
</organism>
<protein>
    <submittedName>
        <fullName evidence="2">Uncharacterized protein</fullName>
    </submittedName>
</protein>
<gene>
    <name evidence="2" type="ORF">JAAARDRAFT_248354</name>
</gene>
<evidence type="ECO:0000313" key="2">
    <source>
        <dbReference type="EMBL" id="KDQ65117.1"/>
    </source>
</evidence>
<evidence type="ECO:0000256" key="1">
    <source>
        <dbReference type="SAM" id="Phobius"/>
    </source>
</evidence>
<proteinExistence type="predicted"/>
<dbReference type="Proteomes" id="UP000027265">
    <property type="component" value="Unassembled WGS sequence"/>
</dbReference>
<keyword evidence="1" id="KW-0812">Transmembrane</keyword>
<keyword evidence="3" id="KW-1185">Reference proteome</keyword>
<sequence>MTLIRMAIRPPSSSRVTQEIAPPMFTTSLYFFNPQFVIVAILSGGLSLRHL</sequence>
<dbReference type="EMBL" id="KL197709">
    <property type="protein sequence ID" value="KDQ65117.1"/>
    <property type="molecule type" value="Genomic_DNA"/>
</dbReference>
<reference evidence="3" key="1">
    <citation type="journal article" date="2014" name="Proc. Natl. Acad. Sci. U.S.A.">
        <title>Extensive sampling of basidiomycete genomes demonstrates inadequacy of the white-rot/brown-rot paradigm for wood decay fungi.</title>
        <authorList>
            <person name="Riley R."/>
            <person name="Salamov A.A."/>
            <person name="Brown D.W."/>
            <person name="Nagy L.G."/>
            <person name="Floudas D."/>
            <person name="Held B.W."/>
            <person name="Levasseur A."/>
            <person name="Lombard V."/>
            <person name="Morin E."/>
            <person name="Otillar R."/>
            <person name="Lindquist E.A."/>
            <person name="Sun H."/>
            <person name="LaButti K.M."/>
            <person name="Schmutz J."/>
            <person name="Jabbour D."/>
            <person name="Luo H."/>
            <person name="Baker S.E."/>
            <person name="Pisabarro A.G."/>
            <person name="Walton J.D."/>
            <person name="Blanchette R.A."/>
            <person name="Henrissat B."/>
            <person name="Martin F."/>
            <person name="Cullen D."/>
            <person name="Hibbett D.S."/>
            <person name="Grigoriev I.V."/>
        </authorList>
    </citation>
    <scope>NUCLEOTIDE SEQUENCE [LARGE SCALE GENOMIC DNA]</scope>
    <source>
        <strain evidence="3">MUCL 33604</strain>
    </source>
</reference>
<evidence type="ECO:0000313" key="3">
    <source>
        <dbReference type="Proteomes" id="UP000027265"/>
    </source>
</evidence>
<dbReference type="InParanoid" id="A0A067QNI1"/>
<dbReference type="AlphaFoldDB" id="A0A067QNI1"/>
<feature type="transmembrane region" description="Helical" evidence="1">
    <location>
        <begin position="29"/>
        <end position="48"/>
    </location>
</feature>
<name>A0A067QNI1_9AGAM</name>